<dbReference type="InterPro" id="IPR015500">
    <property type="entry name" value="Peptidase_S8_subtilisin-rel"/>
</dbReference>
<dbReference type="PRINTS" id="PR00723">
    <property type="entry name" value="SUBTILISIN"/>
</dbReference>
<dbReference type="CDD" id="cd02120">
    <property type="entry name" value="PA_subtilisin_like"/>
    <property type="match status" value="1"/>
</dbReference>
<keyword evidence="2" id="KW-0964">Secreted</keyword>
<feature type="domain" description="PA" evidence="12">
    <location>
        <begin position="468"/>
        <end position="560"/>
    </location>
</feature>
<dbReference type="GO" id="GO:0004252">
    <property type="term" value="F:serine-type endopeptidase activity"/>
    <property type="evidence" value="ECO:0007669"/>
    <property type="project" value="UniProtKB-UniRule"/>
</dbReference>
<evidence type="ECO:0000256" key="3">
    <source>
        <dbReference type="ARBA" id="ARBA00022670"/>
    </source>
</evidence>
<dbReference type="PROSITE" id="PS00138">
    <property type="entry name" value="SUBTILASE_SER"/>
    <property type="match status" value="1"/>
</dbReference>
<keyword evidence="4 10" id="KW-0732">Signal</keyword>
<feature type="domain" description="Inhibitor I9" evidence="13">
    <location>
        <begin position="70"/>
        <end position="172"/>
    </location>
</feature>
<accession>A0AA37SX14</accession>
<evidence type="ECO:0000256" key="4">
    <source>
        <dbReference type="ARBA" id="ARBA00022729"/>
    </source>
</evidence>
<dbReference type="Pfam" id="PF05922">
    <property type="entry name" value="Inhibitor_I9"/>
    <property type="match status" value="1"/>
</dbReference>
<dbReference type="Pfam" id="PF00082">
    <property type="entry name" value="Peptidase_S8"/>
    <property type="match status" value="1"/>
</dbReference>
<evidence type="ECO:0000256" key="1">
    <source>
        <dbReference type="ARBA" id="ARBA00011073"/>
    </source>
</evidence>
<dbReference type="SUPFAM" id="SSF52743">
    <property type="entry name" value="Subtilisin-like"/>
    <property type="match status" value="1"/>
</dbReference>
<evidence type="ECO:0000259" key="14">
    <source>
        <dbReference type="Pfam" id="PF17766"/>
    </source>
</evidence>
<keyword evidence="6 8" id="KW-0720">Serine protease</keyword>
<evidence type="ECO:0000313" key="15">
    <source>
        <dbReference type="EMBL" id="GLR69894.1"/>
    </source>
</evidence>
<comment type="similarity">
    <text evidence="1 8 9">Belongs to the peptidase S8 family.</text>
</comment>
<evidence type="ECO:0000259" key="12">
    <source>
        <dbReference type="Pfam" id="PF02225"/>
    </source>
</evidence>
<evidence type="ECO:0000313" key="16">
    <source>
        <dbReference type="Proteomes" id="UP001156601"/>
    </source>
</evidence>
<dbReference type="Gene3D" id="2.60.40.3010">
    <property type="match status" value="1"/>
</dbReference>
<evidence type="ECO:0000256" key="8">
    <source>
        <dbReference type="PROSITE-ProRule" id="PRU01240"/>
    </source>
</evidence>
<dbReference type="Pfam" id="PF17766">
    <property type="entry name" value="fn3_6"/>
    <property type="match status" value="1"/>
</dbReference>
<feature type="domain" description="Peptidase S8/S53" evidence="11">
    <location>
        <begin position="200"/>
        <end position="681"/>
    </location>
</feature>
<dbReference type="Gene3D" id="3.40.50.200">
    <property type="entry name" value="Peptidase S8/S53 domain"/>
    <property type="match status" value="1"/>
</dbReference>
<keyword evidence="5 8" id="KW-0378">Hydrolase</keyword>
<dbReference type="InterPro" id="IPR010259">
    <property type="entry name" value="S8pro/Inhibitor_I9"/>
</dbReference>
<proteinExistence type="inferred from homology"/>
<dbReference type="PANTHER" id="PTHR10795">
    <property type="entry name" value="PROPROTEIN CONVERTASE SUBTILISIN/KEXIN"/>
    <property type="match status" value="1"/>
</dbReference>
<feature type="signal peptide" evidence="10">
    <location>
        <begin position="1"/>
        <end position="22"/>
    </location>
</feature>
<dbReference type="InterPro" id="IPR041469">
    <property type="entry name" value="Subtilisin-like_FN3"/>
</dbReference>
<dbReference type="GO" id="GO:0006508">
    <property type="term" value="P:proteolysis"/>
    <property type="evidence" value="ECO:0007669"/>
    <property type="project" value="UniProtKB-KW"/>
</dbReference>
<reference evidence="15" key="1">
    <citation type="journal article" date="2014" name="Int. J. Syst. Evol. Microbiol.">
        <title>Complete genome sequence of Corynebacterium casei LMG S-19264T (=DSM 44701T), isolated from a smear-ripened cheese.</title>
        <authorList>
            <consortium name="US DOE Joint Genome Institute (JGI-PGF)"/>
            <person name="Walter F."/>
            <person name="Albersmeier A."/>
            <person name="Kalinowski J."/>
            <person name="Ruckert C."/>
        </authorList>
    </citation>
    <scope>NUCLEOTIDE SEQUENCE</scope>
    <source>
        <strain evidence="15">NBRC 110023</strain>
    </source>
</reference>
<gene>
    <name evidence="15" type="ORF">GCM10007852_08020</name>
</gene>
<evidence type="ECO:0000259" key="11">
    <source>
        <dbReference type="Pfam" id="PF00082"/>
    </source>
</evidence>
<feature type="active site" description="Charge relay system" evidence="7 8">
    <location>
        <position position="209"/>
    </location>
</feature>
<evidence type="ECO:0000259" key="13">
    <source>
        <dbReference type="Pfam" id="PF05922"/>
    </source>
</evidence>
<organism evidence="15 16">
    <name type="scientific">Agaribacter marinus</name>
    <dbReference type="NCBI Taxonomy" id="1431249"/>
    <lineage>
        <taxon>Bacteria</taxon>
        <taxon>Pseudomonadati</taxon>
        <taxon>Pseudomonadota</taxon>
        <taxon>Gammaproteobacteria</taxon>
        <taxon>Alteromonadales</taxon>
        <taxon>Alteromonadaceae</taxon>
        <taxon>Agaribacter</taxon>
    </lineage>
</organism>
<dbReference type="InterPro" id="IPR046450">
    <property type="entry name" value="PA_dom_sf"/>
</dbReference>
<dbReference type="SUPFAM" id="SSF52025">
    <property type="entry name" value="PA domain"/>
    <property type="match status" value="1"/>
</dbReference>
<keyword evidence="3 8" id="KW-0645">Protease</keyword>
<evidence type="ECO:0000256" key="6">
    <source>
        <dbReference type="ARBA" id="ARBA00022825"/>
    </source>
</evidence>
<evidence type="ECO:0000256" key="7">
    <source>
        <dbReference type="PIRSR" id="PIRSR615500-1"/>
    </source>
</evidence>
<evidence type="ECO:0000256" key="9">
    <source>
        <dbReference type="RuleBase" id="RU003355"/>
    </source>
</evidence>
<feature type="domain" description="Subtilisin-like protease fibronectin type-III" evidence="14">
    <location>
        <begin position="734"/>
        <end position="827"/>
    </location>
</feature>
<feature type="active site" description="Charge relay system" evidence="7 8">
    <location>
        <position position="287"/>
    </location>
</feature>
<dbReference type="InterPro" id="IPR023828">
    <property type="entry name" value="Peptidase_S8_Ser-AS"/>
</dbReference>
<dbReference type="InterPro" id="IPR003137">
    <property type="entry name" value="PA_domain"/>
</dbReference>
<dbReference type="PROSITE" id="PS51892">
    <property type="entry name" value="SUBTILASE"/>
    <property type="match status" value="1"/>
</dbReference>
<protein>
    <submittedName>
        <fullName evidence="15">Protease</fullName>
    </submittedName>
</protein>
<dbReference type="InterPro" id="IPR045051">
    <property type="entry name" value="SBT"/>
</dbReference>
<feature type="chain" id="PRO_5041292911" evidence="10">
    <location>
        <begin position="23"/>
        <end position="1304"/>
    </location>
</feature>
<dbReference type="InterPro" id="IPR023827">
    <property type="entry name" value="Peptidase_S8_Asp-AS"/>
</dbReference>
<dbReference type="EMBL" id="BSOT01000005">
    <property type="protein sequence ID" value="GLR69894.1"/>
    <property type="molecule type" value="Genomic_DNA"/>
</dbReference>
<dbReference type="Proteomes" id="UP001156601">
    <property type="component" value="Unassembled WGS sequence"/>
</dbReference>
<dbReference type="InterPro" id="IPR036852">
    <property type="entry name" value="Peptidase_S8/S53_dom_sf"/>
</dbReference>
<evidence type="ECO:0000256" key="10">
    <source>
        <dbReference type="SAM" id="SignalP"/>
    </source>
</evidence>
<dbReference type="RefSeq" id="WP_284216201.1">
    <property type="nucleotide sequence ID" value="NZ_BSOT01000005.1"/>
</dbReference>
<dbReference type="Gene3D" id="3.50.30.30">
    <property type="match status" value="1"/>
</dbReference>
<evidence type="ECO:0000256" key="5">
    <source>
        <dbReference type="ARBA" id="ARBA00022801"/>
    </source>
</evidence>
<name>A0AA37SX14_9ALTE</name>
<dbReference type="InterPro" id="IPR000209">
    <property type="entry name" value="Peptidase_S8/S53_dom"/>
</dbReference>
<dbReference type="PROSITE" id="PS00136">
    <property type="entry name" value="SUBTILASE_ASP"/>
    <property type="match status" value="1"/>
</dbReference>
<feature type="active site" description="Charge relay system" evidence="7 8">
    <location>
        <position position="645"/>
    </location>
</feature>
<sequence>MKYIAVAVSMALATMAAPYADAKDAHANDKHKPHGTHSRMSVVTSFDNPTKPHTNVKFTYEPALGNSKHTYIIEFNEASVAQDNQMLSVLNKRNTSANKKTYQQTLNKYVKRLQHTQQTALKQIQSISSDLKMLHSYTYALNGMAIEATQVDIAKIAKLPNIKRITRQKIYSVNTDRGPELIGSPSVWQGQIGALPQTQGEGVIVGIIDSGVNTDHPSFAETSGDGYIHANPLGDGVFLGDCAVNFPELCNNKLIGVYSYPIITNDYADTDVFPEDLPRNGEDYGGHGSHVAAIAVGNTLLDVNESIPEANTVESSGVQTDFVFERMSGVAPRANLISYQVCYGGTAVDGDTYADCPSAAISAGIDSAIADGVDIINFSISGGDDPWDDTAELAFLSAQNAGIFVATSAGNSGPNPESTDKNAPWYTSVAASEHGRQNAFVKTLEDLSGGATTPPTTISGQSNTGGITANIVYAGDFSNPNDSGGDPAQCLEPFPANTFDGEIVVCDRGAIARVDKAVNVQSGGAGGYVLANVDGGDSFLANDQYVVPGIQITAENGNALKNWLSTGSNHRATITAGMPNQAIDPERIDVLARFSSRGPNATNSTLTPTLTAPGVDIFSAYADQQFGQDGSDPAAGDFSYLSGTSMSSPHVAGAAALLKALHPTWTPDNIRSALSMTATTSVQKEDATTAADFFDMGAGRIQLDRAAQVGLLLNETFVEYRDANPDIGGDPRALNIPSITDSECKGICTWTRTFTATKAGSWDIDAESFDSDTLIQVSPNNFTIQAGESQDVVVTINSLSATKTQFVFGRLNLRSDSSPDLHLPISVLSTLGEVPTSVEANATRPVDKVSIENIKSISIPEFVVTPFAFTKATIINNQIEEDSDNDDYLDDLEDGVVTFPITVPSGTKRLITKIVDADAPDLDLFLLFDANGDGELTSAEEIARSTSANSIEEIGVNFPDAGEYVIAVQSFTGSANQPDDFELRFALVTNEEDDSIQIIAPSSIEQDVPFDINVIHQLPDASIGDEFFGIIGLSNDTETKDKLGIIELDITIDTLDTNFVASPTRLNAGDIASVGIEVEGNDTDEARDYRIVVPVPDGTSFAQIGNSSNAVISSDELVWLVTKAARESLPSRINFDVVIANDKAPGPVTLNINSELLNRPYESILSPPAFTKIQVEGPPEINISGTSNNTLEVIETLTLNIPISVVDPNDDAVSVVWLQTSGTAVEIVQDENGTRLIAPTVSEDETLTYEITATDAFEQTSKQTLSIVVKNNAPPPSSSGGGTTSILTLLAMLIVGIRRRYSRT</sequence>
<evidence type="ECO:0000256" key="2">
    <source>
        <dbReference type="ARBA" id="ARBA00022525"/>
    </source>
</evidence>
<keyword evidence="16" id="KW-1185">Reference proteome</keyword>
<comment type="caution">
    <text evidence="15">The sequence shown here is derived from an EMBL/GenBank/DDBJ whole genome shotgun (WGS) entry which is preliminary data.</text>
</comment>
<dbReference type="Pfam" id="PF02225">
    <property type="entry name" value="PA"/>
    <property type="match status" value="1"/>
</dbReference>
<reference evidence="15" key="2">
    <citation type="submission" date="2023-01" db="EMBL/GenBank/DDBJ databases">
        <title>Draft genome sequence of Agaribacter marinus strain NBRC 110023.</title>
        <authorList>
            <person name="Sun Q."/>
            <person name="Mori K."/>
        </authorList>
    </citation>
    <scope>NUCLEOTIDE SEQUENCE</scope>
    <source>
        <strain evidence="15">NBRC 110023</strain>
    </source>
</reference>
<dbReference type="Gene3D" id="2.60.120.380">
    <property type="match status" value="1"/>
</dbReference>